<keyword evidence="3" id="KW-1185">Reference proteome</keyword>
<dbReference type="EMBL" id="MU005630">
    <property type="protein sequence ID" value="KAF2676706.1"/>
    <property type="molecule type" value="Genomic_DNA"/>
</dbReference>
<name>A0A6G1IER1_9PLEO</name>
<feature type="non-terminal residue" evidence="2">
    <location>
        <position position="151"/>
    </location>
</feature>
<proteinExistence type="predicted"/>
<gene>
    <name evidence="2" type="ORF">K458DRAFT_268588</name>
</gene>
<protein>
    <recommendedName>
        <fullName evidence="1">CHAT domain-containing protein</fullName>
    </recommendedName>
</protein>
<evidence type="ECO:0000259" key="1">
    <source>
        <dbReference type="Pfam" id="PF12770"/>
    </source>
</evidence>
<evidence type="ECO:0000313" key="3">
    <source>
        <dbReference type="Proteomes" id="UP000799291"/>
    </source>
</evidence>
<dbReference type="OrthoDB" id="9991317at2759"/>
<feature type="domain" description="CHAT" evidence="1">
    <location>
        <begin position="1"/>
        <end position="151"/>
    </location>
</feature>
<accession>A0A6G1IER1</accession>
<dbReference type="AlphaFoldDB" id="A0A6G1IER1"/>
<evidence type="ECO:0000313" key="2">
    <source>
        <dbReference type="EMBL" id="KAF2676706.1"/>
    </source>
</evidence>
<organism evidence="2 3">
    <name type="scientific">Lentithecium fluviatile CBS 122367</name>
    <dbReference type="NCBI Taxonomy" id="1168545"/>
    <lineage>
        <taxon>Eukaryota</taxon>
        <taxon>Fungi</taxon>
        <taxon>Dikarya</taxon>
        <taxon>Ascomycota</taxon>
        <taxon>Pezizomycotina</taxon>
        <taxon>Dothideomycetes</taxon>
        <taxon>Pleosporomycetidae</taxon>
        <taxon>Pleosporales</taxon>
        <taxon>Massarineae</taxon>
        <taxon>Lentitheciaceae</taxon>
        <taxon>Lentithecium</taxon>
    </lineage>
</organism>
<sequence length="151" mass="16685">IVHFCCHGVVDHDEPLDSLILLSDWEEKPFTLRQVIELSLSASRLAFLSACFTAHGGAEELQDESNHLACGFHLAGFDNVIGSLWLVGDNAAYEVMTSFYDRLATCTGELTSTNIAIALHSAVRQFRDNTKTPQNEQVGNPLRWAPFIHLG</sequence>
<reference evidence="2" key="1">
    <citation type="journal article" date="2020" name="Stud. Mycol.">
        <title>101 Dothideomycetes genomes: a test case for predicting lifestyles and emergence of pathogens.</title>
        <authorList>
            <person name="Haridas S."/>
            <person name="Albert R."/>
            <person name="Binder M."/>
            <person name="Bloem J."/>
            <person name="Labutti K."/>
            <person name="Salamov A."/>
            <person name="Andreopoulos B."/>
            <person name="Baker S."/>
            <person name="Barry K."/>
            <person name="Bills G."/>
            <person name="Bluhm B."/>
            <person name="Cannon C."/>
            <person name="Castanera R."/>
            <person name="Culley D."/>
            <person name="Daum C."/>
            <person name="Ezra D."/>
            <person name="Gonzalez J."/>
            <person name="Henrissat B."/>
            <person name="Kuo A."/>
            <person name="Liang C."/>
            <person name="Lipzen A."/>
            <person name="Lutzoni F."/>
            <person name="Magnuson J."/>
            <person name="Mondo S."/>
            <person name="Nolan M."/>
            <person name="Ohm R."/>
            <person name="Pangilinan J."/>
            <person name="Park H.-J."/>
            <person name="Ramirez L."/>
            <person name="Alfaro M."/>
            <person name="Sun H."/>
            <person name="Tritt A."/>
            <person name="Yoshinaga Y."/>
            <person name="Zwiers L.-H."/>
            <person name="Turgeon B."/>
            <person name="Goodwin S."/>
            <person name="Spatafora J."/>
            <person name="Crous P."/>
            <person name="Grigoriev I."/>
        </authorList>
    </citation>
    <scope>NUCLEOTIDE SEQUENCE</scope>
    <source>
        <strain evidence="2">CBS 122367</strain>
    </source>
</reference>
<dbReference type="InterPro" id="IPR024983">
    <property type="entry name" value="CHAT_dom"/>
</dbReference>
<feature type="non-terminal residue" evidence="2">
    <location>
        <position position="1"/>
    </location>
</feature>
<dbReference type="Pfam" id="PF12770">
    <property type="entry name" value="CHAT"/>
    <property type="match status" value="1"/>
</dbReference>
<dbReference type="Proteomes" id="UP000799291">
    <property type="component" value="Unassembled WGS sequence"/>
</dbReference>